<dbReference type="Gene3D" id="3.20.20.70">
    <property type="entry name" value="Aldolase class I"/>
    <property type="match status" value="2"/>
</dbReference>
<keyword evidence="3" id="KW-0812">Transmembrane</keyword>
<organism evidence="6 7">
    <name type="scientific">Tritrichomonas musculus</name>
    <dbReference type="NCBI Taxonomy" id="1915356"/>
    <lineage>
        <taxon>Eukaryota</taxon>
        <taxon>Metamonada</taxon>
        <taxon>Parabasalia</taxon>
        <taxon>Tritrichomonadida</taxon>
        <taxon>Tritrichomonadidae</taxon>
        <taxon>Tritrichomonas</taxon>
    </lineage>
</organism>
<dbReference type="Proteomes" id="UP001470230">
    <property type="component" value="Unassembled WGS sequence"/>
</dbReference>
<dbReference type="Gene3D" id="2.60.40.1220">
    <property type="match status" value="2"/>
</dbReference>
<evidence type="ECO:0000256" key="4">
    <source>
        <dbReference type="SAM" id="SignalP"/>
    </source>
</evidence>
<dbReference type="SUPFAM" id="SSF49785">
    <property type="entry name" value="Galactose-binding domain-like"/>
    <property type="match status" value="3"/>
</dbReference>
<dbReference type="InterPro" id="IPR013785">
    <property type="entry name" value="Aldolase_TIM"/>
</dbReference>
<evidence type="ECO:0000256" key="2">
    <source>
        <dbReference type="SAM" id="MobiDB-lite"/>
    </source>
</evidence>
<dbReference type="InterPro" id="IPR000421">
    <property type="entry name" value="FA58C"/>
</dbReference>
<dbReference type="Pfam" id="PF00754">
    <property type="entry name" value="F5_F8_type_C"/>
    <property type="match status" value="3"/>
</dbReference>
<proteinExistence type="predicted"/>
<dbReference type="InterPro" id="IPR008979">
    <property type="entry name" value="Galactose-bd-like_sf"/>
</dbReference>
<name>A0ABR2JTZ6_9EUKA</name>
<evidence type="ECO:0000313" key="6">
    <source>
        <dbReference type="EMBL" id="KAK8881931.1"/>
    </source>
</evidence>
<evidence type="ECO:0000259" key="5">
    <source>
        <dbReference type="PROSITE" id="PS50022"/>
    </source>
</evidence>
<dbReference type="InterPro" id="IPR017853">
    <property type="entry name" value="GH"/>
</dbReference>
<dbReference type="InterPro" id="IPR014755">
    <property type="entry name" value="Cu-Rt/internalin_Ig-like"/>
</dbReference>
<accession>A0ABR2JTZ6</accession>
<keyword evidence="7" id="KW-1185">Reference proteome</keyword>
<feature type="region of interest" description="Disordered" evidence="2">
    <location>
        <begin position="80"/>
        <end position="107"/>
    </location>
</feature>
<feature type="transmembrane region" description="Helical" evidence="3">
    <location>
        <begin position="2387"/>
        <end position="2410"/>
    </location>
</feature>
<evidence type="ECO:0000256" key="1">
    <source>
        <dbReference type="ARBA" id="ARBA00022729"/>
    </source>
</evidence>
<dbReference type="SUPFAM" id="SSF51445">
    <property type="entry name" value="(Trans)glycosidases"/>
    <property type="match status" value="2"/>
</dbReference>
<comment type="caution">
    <text evidence="6">The sequence shown here is derived from an EMBL/GenBank/DDBJ whole genome shotgun (WGS) entry which is preliminary data.</text>
</comment>
<reference evidence="6 7" key="1">
    <citation type="submission" date="2024-04" db="EMBL/GenBank/DDBJ databases">
        <title>Tritrichomonas musculus Genome.</title>
        <authorList>
            <person name="Alves-Ferreira E."/>
            <person name="Grigg M."/>
            <person name="Lorenzi H."/>
            <person name="Galac M."/>
        </authorList>
    </citation>
    <scope>NUCLEOTIDE SEQUENCE [LARGE SCALE GENOMIC DNA]</scope>
    <source>
        <strain evidence="6 7">EAF2021</strain>
    </source>
</reference>
<evidence type="ECO:0000256" key="3">
    <source>
        <dbReference type="SAM" id="Phobius"/>
    </source>
</evidence>
<keyword evidence="3" id="KW-1133">Transmembrane helix</keyword>
<keyword evidence="1 4" id="KW-0732">Signal</keyword>
<dbReference type="EMBL" id="JAPFFF010000009">
    <property type="protein sequence ID" value="KAK8881931.1"/>
    <property type="molecule type" value="Genomic_DNA"/>
</dbReference>
<sequence length="2434" mass="280791">MFLSFFFLFYSFVLSDVQEVNLGNEYLSLSWNIDNSLSLKTKDLLNQRADPKVTVIPQSGSEEFTISILRENASPYPSPITDKSKWKISSNSEKSLEGDDGPIKNLIDNNPSTIWHCWESSKDDKTGHDDRPDHKGEYNITIDLGEKISFKAISFTQKPVNIDGVVRQFKLYVGNSLEDVTQKVKENKFSLDSYFAADKNNMCYLNLTEEVNAQFIVIVTKGDGKFATGAQFDIYDQFLPYVNDIIKASELKCSNYGKGENSVSFIFDTYELNGAKYDITEIVELIEGKPYMEKHLEIKISDENVRIDYIDLDHYVLTDDDRSKSWGSPLVDELFMSLGQPYYMNTFYAGCRFPYTHTMIESSSNLARIRYYTGKAFRDVPKNDKGAYVTWKTVLGAARDSRIEVVRNDFFSYITDISVPSPFRKQYNSWYDWMLRIDEENIMTSFKEIERGCSQYGLPPFDSYVVDDGWNNYNSDKYDVYDEGTSGTTYNQGGFWEFNNKFPNLFKNPSDFTRKISSNFGVWLGPRGGYVTPGKFGKMIEDANNGYYNSRSDDIDVASHTYLRNVQKLLVDFIRTYKVNYYKLDGFVEQPCFNETHDHMVGGPDGAYFFTDLWENVYIWYEDMIQTAKETGLDNFWISTTTWAAPSPFQLQWSNSVWIQVSGDLGEIIIGDNNNQADQMLTYRDDCYWQFYDDLELQFPARCLYNHDPIYGQAGTSLRNSLNDDYFRTFLYGCAMRGTAFFELYYTYDMLDEGDKWYISSDVLSWAERNFDTLQHSQIFGGRPGIGEFYGFSAWNETNGVIGLRNPGTETVKETINLDRNIGVPEAIGTVYRCTLLDHQTKNDDEVKNKEPFKYGDELKVTLVPGEYRIYEFRPNFDQDPPQVEVIKSTKENEIMLRFNKRILIDDAKFLIEGIDITDIRLRGDRRTVTLTTSPMVNYTKYDLQIQNVKDIFDNVLSQKVQFQYFAFNAIANVRGEFSGADSVIAGTTVNTDSFTIRLNVKDFKGVKDADLLHSEDNSIIVGITNDNHIRFQVGDTIVVSESDVNNDIHYVTLVRERNGLIKIYFETEIDSSSWNSKMPVTVNIHNIVLNKNDVVYNYVNIFNYGFAYSEVSKEVSLKNEFIERVFSISNNKVKTVEINNYRTESITTIKPSDGSEEFLFSVPAYAENNGINEILRLKNEQPIPIDRTEWRVTANSEQTNVAGREGAAVNMIDGNLDTIWHSKYSDAGEGGHDDRADTSDPFQLIFDLGKETSFKAFSYTPRKTGTNGRINHYEIYVAKTLDELNKFIKEGTYVMKGDFHYLSTFPVYANFTTPQSGKFVALLSVNHSGLGSGADFSLYSDFVPLPYTDIKSSSFDLDHYEQTTQEDVQKLSFIYKPYTFDSIQFNITVEYELQKGKPYIEKQIIIRIPENKYKDAKFDYIDLEHIIVSNDDKANSWTHPYVDSTQYDLLNKYILMLGQPVYINSLFTGCRFPFADNQIEENIAHLRYHTGKSFSQFELDKDGSYRCWKTVIGAARSKSIEVVRNDFYSYITDISVENKFRKQYNSWYDWMLSIDEANILTSFKEIEKSCSQHGVRPLDSYVIDDGWNNYNYNSSKYYVYNPELAGTTFNDVGFWEINDKFPDGFNKPSIFTRQVSSNFGVWLGPRGGYNFNAQFGHMIEESGFGYFNAATSDIDVGSTKYTEHLKQFWNKWIEDYKVNYYKLDGWALRPCDNKDHDHMVGGYNGVYYYTDYWERYIKVFESMRKTAIDNQINNLWISLTCYINPSPFHLQWANSIWIQLSKDVDYTQVTPDDTYADKMLNYRDTIYYKFYDIYQFQLPQQSLYNHDPIYGKTGTPLENALNDDEFRKYLLMCGMRGNSFFELYYSYTMVDEGDKWYVNSEVLNYIENRHEVLRNSQRFGGSPEKGDVYGYSAWSNDKGTIAIRNPSAEAKQYEIKLDREIGVPENIQIIYRKTILDYNTKEDLGEGQQQSYGDIIKVTLQPREVRIIDFEPMQDDKCAEIEVVKAVNQKEIQIRFNKKIKFDISNYAIDHDIQILGGKLRGDLRTVSIYLENPFENNTEYTISLNNVLDSLDHQLNVNVSYIYMAGNMIVTVPQQLGPVKYDGYLSEKEHKVESFTVHLSIQTNSIDGDSILIQDKDNKVTVEIVNRRIKFTVKSLSLLSDVELSDDNNSTYITCVRERNTMLKIYIDGVLSNSVYSEDQDSIVTFNAIKVIHSDIVYNSLSITSYGFSYKDVLEANEDMIRVSTATAEASSEQEGHEARYAIDDNENTYWLSQNANANDDQYITISFDRIVFIDQIKYKPHDDSTAIQKYTVSVSLNNSEWINFPGQWGDENEKIAFINQSLKYLRLSGSSKGNSPISVAQLYFYGHETENEDTNPKHEDKDSVIWVIFGAAAAAVFAVIIGIIIFVELKKKKSSNFGYSEPLISYEKSKN</sequence>
<evidence type="ECO:0000313" key="7">
    <source>
        <dbReference type="Proteomes" id="UP001470230"/>
    </source>
</evidence>
<keyword evidence="3" id="KW-0472">Membrane</keyword>
<protein>
    <recommendedName>
        <fullName evidence="5">F5/8 type C domain-containing protein</fullName>
    </recommendedName>
</protein>
<gene>
    <name evidence="6" type="ORF">M9Y10_044569</name>
</gene>
<feature type="signal peptide" evidence="4">
    <location>
        <begin position="1"/>
        <end position="15"/>
    </location>
</feature>
<dbReference type="PROSITE" id="PS50022">
    <property type="entry name" value="FA58C_3"/>
    <property type="match status" value="2"/>
</dbReference>
<feature type="chain" id="PRO_5045083453" description="F5/8 type C domain-containing protein" evidence="4">
    <location>
        <begin position="16"/>
        <end position="2434"/>
    </location>
</feature>
<dbReference type="Gene3D" id="2.60.120.260">
    <property type="entry name" value="Galactose-binding domain-like"/>
    <property type="match status" value="3"/>
</dbReference>
<feature type="domain" description="F5/8 type C" evidence="5">
    <location>
        <begin position="1171"/>
        <end position="1342"/>
    </location>
</feature>
<feature type="domain" description="F5/8 type C" evidence="5">
    <location>
        <begin position="2223"/>
        <end position="2370"/>
    </location>
</feature>